<accession>A0A5C7H4C9</accession>
<name>A0A5C7H4C9_9ROSI</name>
<reference evidence="5" key="1">
    <citation type="journal article" date="2019" name="Gigascience">
        <title>De novo genome assembly of the endangered Acer yangbiense, a plant species with extremely small populations endemic to Yunnan Province, China.</title>
        <authorList>
            <person name="Yang J."/>
            <person name="Wariss H.M."/>
            <person name="Tao L."/>
            <person name="Zhang R."/>
            <person name="Yun Q."/>
            <person name="Hollingsworth P."/>
            <person name="Dao Z."/>
            <person name="Luo G."/>
            <person name="Guo H."/>
            <person name="Ma Y."/>
            <person name="Sun W."/>
        </authorList>
    </citation>
    <scope>NUCLEOTIDE SEQUENCE [LARGE SCALE GENOMIC DNA]</scope>
    <source>
        <strain evidence="5">cv. Malutang</strain>
    </source>
</reference>
<dbReference type="EMBL" id="VAHF01000010">
    <property type="protein sequence ID" value="TXG51864.1"/>
    <property type="molecule type" value="Genomic_DNA"/>
</dbReference>
<evidence type="ECO:0000256" key="1">
    <source>
        <dbReference type="ARBA" id="ARBA00022857"/>
    </source>
</evidence>
<comment type="caution">
    <text evidence="4">The sequence shown here is derived from an EMBL/GenBank/DDBJ whole genome shotgun (WGS) entry which is preliminary data.</text>
</comment>
<sequence length="268" mass="29512">MGEEQRVCVTGAGGYLASWVVKSLLSEGYVIHGTVRDPSNFSELVLERIFACYFPKLASFEFVLFSGDDKNAHLMKLEKASENLKLFKTDLLDYEGLCAAIDGCVGVLHIASPVPLRGSVELMQPAITGTKNVLNACLKAKVKKVVVVSSIDGCQSADNGVLAFVDVRDAAAAVLLVYDKAEAEGRYIISSHEIGTQDLVKKLKSFYPNYNYPKSFNEVETKMNVSSVKLQYLGWKYRPLEETLVDAVNNYEETGTLFITSSLEPRKS</sequence>
<proteinExistence type="predicted"/>
<dbReference type="Gene3D" id="3.40.50.720">
    <property type="entry name" value="NAD(P)-binding Rossmann-like Domain"/>
    <property type="match status" value="2"/>
</dbReference>
<keyword evidence="1" id="KW-0521">NADP</keyword>
<dbReference type="PANTHER" id="PTHR10366:SF831">
    <property type="entry name" value="NAD-DEPENDENT EPIMERASE_DEHYDRATASE DOMAIN-CONTAINING PROTEIN"/>
    <property type="match status" value="1"/>
</dbReference>
<evidence type="ECO:0000313" key="5">
    <source>
        <dbReference type="Proteomes" id="UP000323000"/>
    </source>
</evidence>
<dbReference type="Proteomes" id="UP000323000">
    <property type="component" value="Chromosome 10"/>
</dbReference>
<evidence type="ECO:0000256" key="2">
    <source>
        <dbReference type="ARBA" id="ARBA00023002"/>
    </source>
</evidence>
<evidence type="ECO:0000259" key="3">
    <source>
        <dbReference type="Pfam" id="PF01073"/>
    </source>
</evidence>
<protein>
    <recommendedName>
        <fullName evidence="3">3-beta hydroxysteroid dehydrogenase/isomerase domain-containing protein</fullName>
    </recommendedName>
</protein>
<dbReference type="InterPro" id="IPR002225">
    <property type="entry name" value="3Beta_OHSteriod_DH/Estase"/>
</dbReference>
<organism evidence="4 5">
    <name type="scientific">Acer yangbiense</name>
    <dbReference type="NCBI Taxonomy" id="1000413"/>
    <lineage>
        <taxon>Eukaryota</taxon>
        <taxon>Viridiplantae</taxon>
        <taxon>Streptophyta</taxon>
        <taxon>Embryophyta</taxon>
        <taxon>Tracheophyta</taxon>
        <taxon>Spermatophyta</taxon>
        <taxon>Magnoliopsida</taxon>
        <taxon>eudicotyledons</taxon>
        <taxon>Gunneridae</taxon>
        <taxon>Pentapetalae</taxon>
        <taxon>rosids</taxon>
        <taxon>malvids</taxon>
        <taxon>Sapindales</taxon>
        <taxon>Sapindaceae</taxon>
        <taxon>Hippocastanoideae</taxon>
        <taxon>Acereae</taxon>
        <taxon>Acer</taxon>
    </lineage>
</organism>
<dbReference type="GO" id="GO:0016616">
    <property type="term" value="F:oxidoreductase activity, acting on the CH-OH group of donors, NAD or NADP as acceptor"/>
    <property type="evidence" value="ECO:0007669"/>
    <property type="project" value="InterPro"/>
</dbReference>
<keyword evidence="2" id="KW-0560">Oxidoreductase</keyword>
<dbReference type="SUPFAM" id="SSF51735">
    <property type="entry name" value="NAD(P)-binding Rossmann-fold domains"/>
    <property type="match status" value="1"/>
</dbReference>
<dbReference type="Pfam" id="PF01073">
    <property type="entry name" value="3Beta_HSD"/>
    <property type="match status" value="1"/>
</dbReference>
<evidence type="ECO:0000313" key="4">
    <source>
        <dbReference type="EMBL" id="TXG51864.1"/>
    </source>
</evidence>
<dbReference type="InterPro" id="IPR050425">
    <property type="entry name" value="NAD(P)_dehydrat-like"/>
</dbReference>
<dbReference type="PANTHER" id="PTHR10366">
    <property type="entry name" value="NAD DEPENDENT EPIMERASE/DEHYDRATASE"/>
    <property type="match status" value="1"/>
</dbReference>
<feature type="domain" description="3-beta hydroxysteroid dehydrogenase/isomerase" evidence="3">
    <location>
        <begin position="9"/>
        <end position="152"/>
    </location>
</feature>
<dbReference type="OrthoDB" id="2735536at2759"/>
<keyword evidence="5" id="KW-1185">Reference proteome</keyword>
<dbReference type="InterPro" id="IPR036291">
    <property type="entry name" value="NAD(P)-bd_dom_sf"/>
</dbReference>
<dbReference type="GO" id="GO:0006694">
    <property type="term" value="P:steroid biosynthetic process"/>
    <property type="evidence" value="ECO:0007669"/>
    <property type="project" value="InterPro"/>
</dbReference>
<gene>
    <name evidence="4" type="ORF">EZV62_021033</name>
</gene>
<dbReference type="AlphaFoldDB" id="A0A5C7H4C9"/>